<dbReference type="GO" id="GO:0016746">
    <property type="term" value="F:acyltransferase activity"/>
    <property type="evidence" value="ECO:0007669"/>
    <property type="project" value="UniProtKB-KW"/>
</dbReference>
<accession>A0ABS7HF88</accession>
<comment type="caution">
    <text evidence="8">The sequence shown here is derived from an EMBL/GenBank/DDBJ whole genome shotgun (WGS) entry which is preliminary data.</text>
</comment>
<dbReference type="PROSITE" id="PS00101">
    <property type="entry name" value="HEXAPEP_TRANSFERASES"/>
    <property type="match status" value="1"/>
</dbReference>
<dbReference type="InterPro" id="IPR001451">
    <property type="entry name" value="Hexapep"/>
</dbReference>
<dbReference type="Gene3D" id="2.160.10.10">
    <property type="entry name" value="Hexapeptide repeat proteins"/>
    <property type="match status" value="1"/>
</dbReference>
<name>A0ABS7HF88_9HYPH</name>
<evidence type="ECO:0000256" key="6">
    <source>
        <dbReference type="ARBA" id="ARBA00023154"/>
    </source>
</evidence>
<dbReference type="SUPFAM" id="SSF51161">
    <property type="entry name" value="Trimeric LpxA-like enzymes"/>
    <property type="match status" value="1"/>
</dbReference>
<dbReference type="PANTHER" id="PTHR43300:SF10">
    <property type="entry name" value="2,3,4,5-TETRAHYDROPYRIDINE-2,6-DICARBOXYLATE N-ACETYLTRANSFERASE"/>
    <property type="match status" value="1"/>
</dbReference>
<reference evidence="8 9" key="1">
    <citation type="journal article" date="2021" name="MBio">
        <title>Poor Competitiveness of Bradyrhizobium in Pigeon Pea Root Colonization in Indian Soils.</title>
        <authorList>
            <person name="Chalasani D."/>
            <person name="Basu A."/>
            <person name="Pullabhotla S.V.S.R.N."/>
            <person name="Jorrin B."/>
            <person name="Neal A.L."/>
            <person name="Poole P.S."/>
            <person name="Podile A.R."/>
            <person name="Tkacz A."/>
        </authorList>
    </citation>
    <scope>NUCLEOTIDE SEQUENCE [LARGE SCALE GENOMIC DNA]</scope>
    <source>
        <strain evidence="8 9">HU44</strain>
    </source>
</reference>
<protein>
    <submittedName>
        <fullName evidence="8">Acyltransferase</fullName>
    </submittedName>
</protein>
<gene>
    <name evidence="8" type="ORF">JNB71_20990</name>
</gene>
<evidence type="ECO:0000256" key="2">
    <source>
        <dbReference type="ARBA" id="ARBA00022605"/>
    </source>
</evidence>
<keyword evidence="9" id="KW-1185">Reference proteome</keyword>
<evidence type="ECO:0000313" key="8">
    <source>
        <dbReference type="EMBL" id="MBW9065785.1"/>
    </source>
</evidence>
<organism evidence="8 9">
    <name type="scientific">Rhizobium herbae</name>
    <dbReference type="NCBI Taxonomy" id="508661"/>
    <lineage>
        <taxon>Bacteria</taxon>
        <taxon>Pseudomonadati</taxon>
        <taxon>Pseudomonadota</taxon>
        <taxon>Alphaproteobacteria</taxon>
        <taxon>Hyphomicrobiales</taxon>
        <taxon>Rhizobiaceae</taxon>
        <taxon>Rhizobium/Agrobacterium group</taxon>
        <taxon>Rhizobium</taxon>
    </lineage>
</organism>
<dbReference type="Proteomes" id="UP000757604">
    <property type="component" value="Unassembled WGS sequence"/>
</dbReference>
<evidence type="ECO:0000256" key="5">
    <source>
        <dbReference type="ARBA" id="ARBA00022915"/>
    </source>
</evidence>
<dbReference type="PANTHER" id="PTHR43300">
    <property type="entry name" value="ACETYLTRANSFERASE"/>
    <property type="match status" value="1"/>
</dbReference>
<keyword evidence="3" id="KW-0808">Transferase</keyword>
<dbReference type="InterPro" id="IPR018357">
    <property type="entry name" value="Hexapep_transf_CS"/>
</dbReference>
<comment type="similarity">
    <text evidence="1">Belongs to the transferase hexapeptide repeat family.</text>
</comment>
<evidence type="ECO:0000256" key="3">
    <source>
        <dbReference type="ARBA" id="ARBA00022679"/>
    </source>
</evidence>
<dbReference type="Pfam" id="PF14602">
    <property type="entry name" value="Hexapep_2"/>
    <property type="match status" value="1"/>
</dbReference>
<dbReference type="InterPro" id="IPR050179">
    <property type="entry name" value="Trans_hexapeptide_repeat"/>
</dbReference>
<evidence type="ECO:0000256" key="1">
    <source>
        <dbReference type="ARBA" id="ARBA00007274"/>
    </source>
</evidence>
<keyword evidence="5" id="KW-0220">Diaminopimelate biosynthesis</keyword>
<dbReference type="InterPro" id="IPR011004">
    <property type="entry name" value="Trimer_LpxA-like_sf"/>
</dbReference>
<evidence type="ECO:0000313" key="9">
    <source>
        <dbReference type="Proteomes" id="UP000757604"/>
    </source>
</evidence>
<dbReference type="EMBL" id="JAEUAO010000006">
    <property type="protein sequence ID" value="MBW9065785.1"/>
    <property type="molecule type" value="Genomic_DNA"/>
</dbReference>
<dbReference type="RefSeq" id="WP_220373732.1">
    <property type="nucleotide sequence ID" value="NZ_JAEUAO010000006.1"/>
</dbReference>
<proteinExistence type="inferred from homology"/>
<evidence type="ECO:0000256" key="4">
    <source>
        <dbReference type="ARBA" id="ARBA00022737"/>
    </source>
</evidence>
<dbReference type="CDD" id="cd04647">
    <property type="entry name" value="LbH_MAT_like"/>
    <property type="match status" value="1"/>
</dbReference>
<keyword evidence="2" id="KW-0028">Amino-acid biosynthesis</keyword>
<sequence>MSVEKISMARIVQAVHGRRDGPEDARFLGELAAELKKAYGSAGLLELYGRFSSGDGFIDAVMRRAIWHAISRRCGAGLQVGSGAGFKHPETFEIGNGVFIGAQAYIQGRYDGTCVIGDNVWIGPQAYMDARDLVIEECVGWGPGAKLLGSSHTAIPVDVPIIRTDLEIKPVRIGAWADIGTNATILPGVTIGKGAIVGAGAVVVSDVAPFSVVAGVPAKFLHWRNESDAPPATS</sequence>
<keyword evidence="6" id="KW-0457">Lysine biosynthesis</keyword>
<keyword evidence="7 8" id="KW-0012">Acyltransferase</keyword>
<keyword evidence="4" id="KW-0677">Repeat</keyword>
<evidence type="ECO:0000256" key="7">
    <source>
        <dbReference type="ARBA" id="ARBA00023315"/>
    </source>
</evidence>